<evidence type="ECO:0000256" key="6">
    <source>
        <dbReference type="SAM" id="Phobius"/>
    </source>
</evidence>
<reference evidence="8" key="1">
    <citation type="submission" date="2013-02" db="EMBL/GenBank/DDBJ databases">
        <authorList>
            <person name="Hughes D."/>
        </authorList>
    </citation>
    <scope>NUCLEOTIDE SEQUENCE</scope>
    <source>
        <strain>Durham</strain>
        <strain evidence="8">NC isolate 2 -- Noor lab</strain>
    </source>
</reference>
<feature type="transmembrane region" description="Helical" evidence="6">
    <location>
        <begin position="67"/>
        <end position="84"/>
    </location>
</feature>
<keyword evidence="4 6" id="KW-0472">Membrane</keyword>
<dbReference type="InterPro" id="IPR029673">
    <property type="entry name" value="TMEM179"/>
</dbReference>
<evidence type="ECO:0000256" key="1">
    <source>
        <dbReference type="ARBA" id="ARBA00004141"/>
    </source>
</evidence>
<evidence type="ECO:0000313" key="7">
    <source>
        <dbReference type="EnsemblMetazoa" id="MESCA003247-PA"/>
    </source>
</evidence>
<evidence type="ECO:0000256" key="4">
    <source>
        <dbReference type="ARBA" id="ARBA00023136"/>
    </source>
</evidence>
<sequence>MVLANFLILSQIAGHVILAILSLLVIIPMSMNLNEFNHHCILFATGNWREDDGLFEVRWPSAGFCKFPIFTGYFVLIVSILQIYKFGRLTHKNEEGGFLGLFIDVLLGIFMTMFGIISAIMVTLGFIVWCSDMTERFPSCDMAAGQNITDQSQNIDTSGFYFEMGTSQYIVTEHKLIILVS</sequence>
<dbReference type="OMA" id="AQASLWC"/>
<comment type="subcellular location">
    <subcellularLocation>
        <location evidence="1">Membrane</location>
        <topology evidence="1">Multi-pass membrane protein</topology>
    </subcellularLocation>
</comment>
<protein>
    <recommendedName>
        <fullName evidence="9">Transmembrane protein 179</fullName>
    </recommendedName>
</protein>
<comment type="similarity">
    <text evidence="5">Belongs to the TMEM179 family.</text>
</comment>
<keyword evidence="2 6" id="KW-0812">Transmembrane</keyword>
<evidence type="ECO:0008006" key="9">
    <source>
        <dbReference type="Google" id="ProtNLM"/>
    </source>
</evidence>
<dbReference type="InterPro" id="IPR059010">
    <property type="entry name" value="TMEM179-179B"/>
</dbReference>
<dbReference type="EMBL" id="CAQQ02392379">
    <property type="status" value="NOT_ANNOTATED_CDS"/>
    <property type="molecule type" value="Genomic_DNA"/>
</dbReference>
<keyword evidence="3 6" id="KW-1133">Transmembrane helix</keyword>
<dbReference type="HOGENOM" id="CLU_103794_1_0_1"/>
<dbReference type="Proteomes" id="UP000015102">
    <property type="component" value="Unassembled WGS sequence"/>
</dbReference>
<dbReference type="Pfam" id="PF26158">
    <property type="entry name" value="Claudin_TMEM179-179B"/>
    <property type="match status" value="1"/>
</dbReference>
<reference evidence="7" key="2">
    <citation type="submission" date="2015-06" db="UniProtKB">
        <authorList>
            <consortium name="EnsemblMetazoa"/>
        </authorList>
    </citation>
    <scope>IDENTIFICATION</scope>
</reference>
<dbReference type="EnsemblMetazoa" id="MESCA003247-RA">
    <property type="protein sequence ID" value="MESCA003247-PA"/>
    <property type="gene ID" value="MESCA003247"/>
</dbReference>
<evidence type="ECO:0000256" key="5">
    <source>
        <dbReference type="ARBA" id="ARBA00093776"/>
    </source>
</evidence>
<evidence type="ECO:0000256" key="3">
    <source>
        <dbReference type="ARBA" id="ARBA00022989"/>
    </source>
</evidence>
<dbReference type="PANTHER" id="PTHR31872">
    <property type="entry name" value="TRANSMEMBRANE PROTEIN 179"/>
    <property type="match status" value="1"/>
</dbReference>
<evidence type="ECO:0000313" key="8">
    <source>
        <dbReference type="Proteomes" id="UP000015102"/>
    </source>
</evidence>
<name>T1GIG9_MEGSC</name>
<feature type="transmembrane region" description="Helical" evidence="6">
    <location>
        <begin position="6"/>
        <end position="27"/>
    </location>
</feature>
<dbReference type="AlphaFoldDB" id="T1GIG9"/>
<proteinExistence type="inferred from homology"/>
<feature type="transmembrane region" description="Helical" evidence="6">
    <location>
        <begin position="96"/>
        <end position="129"/>
    </location>
</feature>
<dbReference type="PANTHER" id="PTHR31872:SF4">
    <property type="entry name" value="TRANSMEMBRANE PROTEIN 179"/>
    <property type="match status" value="1"/>
</dbReference>
<evidence type="ECO:0000256" key="2">
    <source>
        <dbReference type="ARBA" id="ARBA00022692"/>
    </source>
</evidence>
<keyword evidence="8" id="KW-1185">Reference proteome</keyword>
<accession>T1GIG9</accession>
<organism evidence="7 8">
    <name type="scientific">Megaselia scalaris</name>
    <name type="common">Humpbacked fly</name>
    <name type="synonym">Phora scalaris</name>
    <dbReference type="NCBI Taxonomy" id="36166"/>
    <lineage>
        <taxon>Eukaryota</taxon>
        <taxon>Metazoa</taxon>
        <taxon>Ecdysozoa</taxon>
        <taxon>Arthropoda</taxon>
        <taxon>Hexapoda</taxon>
        <taxon>Insecta</taxon>
        <taxon>Pterygota</taxon>
        <taxon>Neoptera</taxon>
        <taxon>Endopterygota</taxon>
        <taxon>Diptera</taxon>
        <taxon>Brachycera</taxon>
        <taxon>Muscomorpha</taxon>
        <taxon>Platypezoidea</taxon>
        <taxon>Phoridae</taxon>
        <taxon>Megaseliini</taxon>
        <taxon>Megaselia</taxon>
    </lineage>
</organism>